<keyword evidence="1" id="KW-1185">Reference proteome</keyword>
<proteinExistence type="predicted"/>
<accession>A0A915JZ45</accession>
<evidence type="ECO:0000313" key="1">
    <source>
        <dbReference type="Proteomes" id="UP000887565"/>
    </source>
</evidence>
<dbReference type="Proteomes" id="UP000887565">
    <property type="component" value="Unplaced"/>
</dbReference>
<reference evidence="2" key="1">
    <citation type="submission" date="2022-11" db="UniProtKB">
        <authorList>
            <consortium name="WormBaseParasite"/>
        </authorList>
    </citation>
    <scope>IDENTIFICATION</scope>
</reference>
<evidence type="ECO:0000313" key="2">
    <source>
        <dbReference type="WBParaSite" id="nRc.2.0.1.t31766-RA"/>
    </source>
</evidence>
<dbReference type="WBParaSite" id="nRc.2.0.1.t31766-RA">
    <property type="protein sequence ID" value="nRc.2.0.1.t31766-RA"/>
    <property type="gene ID" value="nRc.2.0.1.g31766"/>
</dbReference>
<sequence length="66" mass="8150">MINNKIYFTRHRKVNFGPFTSKWRTQQEEKEEEKNQIRQRPILQKIDRSIDKTEIQYLILDNKSNL</sequence>
<organism evidence="1 2">
    <name type="scientific">Romanomermis culicivorax</name>
    <name type="common">Nematode worm</name>
    <dbReference type="NCBI Taxonomy" id="13658"/>
    <lineage>
        <taxon>Eukaryota</taxon>
        <taxon>Metazoa</taxon>
        <taxon>Ecdysozoa</taxon>
        <taxon>Nematoda</taxon>
        <taxon>Enoplea</taxon>
        <taxon>Dorylaimia</taxon>
        <taxon>Mermithida</taxon>
        <taxon>Mermithoidea</taxon>
        <taxon>Mermithidae</taxon>
        <taxon>Romanomermis</taxon>
    </lineage>
</organism>
<name>A0A915JZ45_ROMCU</name>
<protein>
    <submittedName>
        <fullName evidence="2">Uncharacterized protein</fullName>
    </submittedName>
</protein>
<dbReference type="AlphaFoldDB" id="A0A915JZ45"/>